<comment type="caution">
    <text evidence="9">The sequence shown here is derived from an EMBL/GenBank/DDBJ whole genome shotgun (WGS) entry which is preliminary data.</text>
</comment>
<dbReference type="Proteomes" id="UP000318571">
    <property type="component" value="Chromosome 5"/>
</dbReference>
<keyword evidence="5" id="KW-0812">Transmembrane</keyword>
<keyword evidence="7" id="KW-0472">Membrane</keyword>
<evidence type="ECO:0000256" key="1">
    <source>
        <dbReference type="ARBA" id="ARBA00004167"/>
    </source>
</evidence>
<evidence type="ECO:0000256" key="7">
    <source>
        <dbReference type="ARBA" id="ARBA00023136"/>
    </source>
</evidence>
<evidence type="ECO:0000256" key="2">
    <source>
        <dbReference type="ARBA" id="ARBA00007647"/>
    </source>
</evidence>
<evidence type="ECO:0000256" key="6">
    <source>
        <dbReference type="ARBA" id="ARBA00022989"/>
    </source>
</evidence>
<proteinExistence type="inferred from homology"/>
<dbReference type="EC" id="2.4.1.-" evidence="8"/>
<organism evidence="9 10">
    <name type="scientific">Tigriopus californicus</name>
    <name type="common">Marine copepod</name>
    <dbReference type="NCBI Taxonomy" id="6832"/>
    <lineage>
        <taxon>Eukaryota</taxon>
        <taxon>Metazoa</taxon>
        <taxon>Ecdysozoa</taxon>
        <taxon>Arthropoda</taxon>
        <taxon>Crustacea</taxon>
        <taxon>Multicrustacea</taxon>
        <taxon>Hexanauplia</taxon>
        <taxon>Copepoda</taxon>
        <taxon>Harpacticoida</taxon>
        <taxon>Harpacticidae</taxon>
        <taxon>Tigriopus</taxon>
    </lineage>
</organism>
<dbReference type="GO" id="GO:0005737">
    <property type="term" value="C:cytoplasm"/>
    <property type="evidence" value="ECO:0007669"/>
    <property type="project" value="TreeGrafter"/>
</dbReference>
<dbReference type="GO" id="GO:0016020">
    <property type="term" value="C:membrane"/>
    <property type="evidence" value="ECO:0007669"/>
    <property type="project" value="UniProtKB-SubCell"/>
</dbReference>
<dbReference type="InterPro" id="IPR008166">
    <property type="entry name" value="Glyco_transf_92"/>
</dbReference>
<dbReference type="AlphaFoldDB" id="A0A553PGM1"/>
<gene>
    <name evidence="9" type="ORF">TCAL_16992</name>
</gene>
<keyword evidence="4 8" id="KW-0808">Transferase</keyword>
<dbReference type="GO" id="GO:0016757">
    <property type="term" value="F:glycosyltransferase activity"/>
    <property type="evidence" value="ECO:0007669"/>
    <property type="project" value="UniProtKB-UniRule"/>
</dbReference>
<keyword evidence="6" id="KW-1133">Transmembrane helix</keyword>
<comment type="similarity">
    <text evidence="2 8">Belongs to the glycosyltransferase 92 family.</text>
</comment>
<comment type="subcellular location">
    <subcellularLocation>
        <location evidence="1">Membrane</location>
        <topology evidence="1">Single-pass membrane protein</topology>
    </subcellularLocation>
</comment>
<evidence type="ECO:0000256" key="4">
    <source>
        <dbReference type="ARBA" id="ARBA00022679"/>
    </source>
</evidence>
<dbReference type="EMBL" id="VCGU01000004">
    <property type="protein sequence ID" value="TRY76831.1"/>
    <property type="molecule type" value="Genomic_DNA"/>
</dbReference>
<dbReference type="PANTHER" id="PTHR21461:SF83">
    <property type="entry name" value="GLYCOSYLTRANSFERASE FAMILY 92 PROTEIN"/>
    <property type="match status" value="1"/>
</dbReference>
<dbReference type="PANTHER" id="PTHR21461">
    <property type="entry name" value="GLYCOSYLTRANSFERASE FAMILY 92 PROTEIN"/>
    <property type="match status" value="1"/>
</dbReference>
<protein>
    <recommendedName>
        <fullName evidence="8">Glycosyltransferase family 92 protein</fullName>
        <ecNumber evidence="8">2.4.1.-</ecNumber>
    </recommendedName>
</protein>
<reference evidence="9 10" key="1">
    <citation type="journal article" date="2018" name="Nat. Ecol. Evol.">
        <title>Genomic signatures of mitonuclear coevolution across populations of Tigriopus californicus.</title>
        <authorList>
            <person name="Barreto F.S."/>
            <person name="Watson E.T."/>
            <person name="Lima T.G."/>
            <person name="Willett C.S."/>
            <person name="Edmands S."/>
            <person name="Li W."/>
            <person name="Burton R.S."/>
        </authorList>
    </citation>
    <scope>NUCLEOTIDE SEQUENCE [LARGE SCALE GENOMIC DNA]</scope>
    <source>
        <strain evidence="9 10">San Diego</strain>
    </source>
</reference>
<evidence type="ECO:0000313" key="9">
    <source>
        <dbReference type="EMBL" id="TRY76831.1"/>
    </source>
</evidence>
<keyword evidence="10" id="KW-1185">Reference proteome</keyword>
<name>A0A553PGM1_TIGCA</name>
<evidence type="ECO:0000256" key="5">
    <source>
        <dbReference type="ARBA" id="ARBA00022692"/>
    </source>
</evidence>
<evidence type="ECO:0000256" key="3">
    <source>
        <dbReference type="ARBA" id="ARBA00022676"/>
    </source>
</evidence>
<keyword evidence="3 8" id="KW-0328">Glycosyltransferase</keyword>
<evidence type="ECO:0000313" key="10">
    <source>
        <dbReference type="Proteomes" id="UP000318571"/>
    </source>
</evidence>
<evidence type="ECO:0000256" key="8">
    <source>
        <dbReference type="RuleBase" id="RU366017"/>
    </source>
</evidence>
<dbReference type="Pfam" id="PF01697">
    <property type="entry name" value="Glyco_transf_92"/>
    <property type="match status" value="1"/>
</dbReference>
<sequence>MVLGTMFHLVVGPWTRFHHLETQNKRAEGISDQLPTLRRHRGIENFENLASEDLKPFRNMPITQLLDPITPSVRFWTKINCGRWPSFSQIKVHNSYWQQLTLRQSHQMFLYAAYYDDRARPVLVKEYNQSKLISWIPNQNRNVHSLFWAYQVDFQIPKHLQGQAPLAVSVVENPCQGASNLLKVYNFMRPLRRKGLGVCLKAMYFPYKEKSLVVAEWIEALSAIGVEKVHIYYTDVTDGTLQTLKHYEDLDHVELNHILPANFLPLSRWFLFQHYKSSYLLRVLLENFVMQDCFYRNMFTYEVKPWEFF</sequence>
<accession>A0A553PGM1</accession>